<dbReference type="EMBL" id="WMIG01000005">
    <property type="protein sequence ID" value="MTH59994.1"/>
    <property type="molecule type" value="Genomic_DNA"/>
</dbReference>
<sequence>MSALGWVSFGKAEAEAVQTLIGALSDSEARDELGLGAIRDGFSDLLFPGTSTVQTRLRYFLFLPQIFRELDLKRGDRKARLREGEAALIARLQALPEADTRLLIGSEAGEKLKRMPSAVYWGGLGLWGIRSPALARAGIGEVLDRMAEGETCWEETPRIDEDDTRGFTLTRDEADWITDRCSAIRQGETLLGYLMARARNLNGYRDLASVAAIDLPSAMQRLLDHALAFAETMHGAALTYNLMLAEHFDHESRENHAQALAEWSRRERSSLATSARELIAPLFEQGALVGFNPRLPTLRFIDDWIAVMREADGPGARALIARREIETKGSRARLRFEPDYIWSGNSGSGRIRYRWDLVRRYLDDMAAAA</sequence>
<dbReference type="Pfam" id="PF19888">
    <property type="entry name" value="DUF6361"/>
    <property type="match status" value="1"/>
</dbReference>
<gene>
    <name evidence="1" type="ORF">GL300_12320</name>
</gene>
<dbReference type="Proteomes" id="UP000449846">
    <property type="component" value="Unassembled WGS sequence"/>
</dbReference>
<dbReference type="InterPro" id="IPR045941">
    <property type="entry name" value="DUF6361"/>
</dbReference>
<comment type="caution">
    <text evidence="1">The sequence shown here is derived from an EMBL/GenBank/DDBJ whole genome shotgun (WGS) entry which is preliminary data.</text>
</comment>
<evidence type="ECO:0000313" key="2">
    <source>
        <dbReference type="Proteomes" id="UP000449846"/>
    </source>
</evidence>
<accession>A0A844HNK0</accession>
<protein>
    <submittedName>
        <fullName evidence="1">Uncharacterized protein</fullName>
    </submittedName>
</protein>
<name>A0A844HNK0_9RHOB</name>
<reference evidence="1 2" key="1">
    <citation type="submission" date="2019-11" db="EMBL/GenBank/DDBJ databases">
        <authorList>
            <person name="Dong K."/>
        </authorList>
    </citation>
    <scope>NUCLEOTIDE SEQUENCE [LARGE SCALE GENOMIC DNA]</scope>
    <source>
        <strain evidence="1 2">NBRC 112902</strain>
    </source>
</reference>
<keyword evidence="2" id="KW-1185">Reference proteome</keyword>
<dbReference type="AlphaFoldDB" id="A0A844HNK0"/>
<dbReference type="RefSeq" id="WP_155039929.1">
    <property type="nucleotide sequence ID" value="NZ_WMIG01000005.1"/>
</dbReference>
<evidence type="ECO:0000313" key="1">
    <source>
        <dbReference type="EMBL" id="MTH59994.1"/>
    </source>
</evidence>
<dbReference type="OrthoDB" id="1825624at2"/>
<proteinExistence type="predicted"/>
<organism evidence="1 2">
    <name type="scientific">Paracoccus litorisediminis</name>
    <dbReference type="NCBI Taxonomy" id="2006130"/>
    <lineage>
        <taxon>Bacteria</taxon>
        <taxon>Pseudomonadati</taxon>
        <taxon>Pseudomonadota</taxon>
        <taxon>Alphaproteobacteria</taxon>
        <taxon>Rhodobacterales</taxon>
        <taxon>Paracoccaceae</taxon>
        <taxon>Paracoccus</taxon>
    </lineage>
</organism>